<dbReference type="Gene3D" id="3.40.50.150">
    <property type="entry name" value="Vaccinia Virus protein VP39"/>
    <property type="match status" value="1"/>
</dbReference>
<dbReference type="AlphaFoldDB" id="A6WDP8"/>
<keyword evidence="2" id="KW-0808">Transferase</keyword>
<keyword evidence="3" id="KW-0949">S-adenosyl-L-methionine</keyword>
<dbReference type="SUPFAM" id="SSF53335">
    <property type="entry name" value="S-adenosyl-L-methionine-dependent methyltransferases"/>
    <property type="match status" value="1"/>
</dbReference>
<dbReference type="KEGG" id="kra:Krad_3474"/>
<evidence type="ECO:0000313" key="5">
    <source>
        <dbReference type="EMBL" id="ABS04937.1"/>
    </source>
</evidence>
<reference evidence="6" key="1">
    <citation type="journal article" date="2008" name="PLoS ONE">
        <title>Survival in nuclear waste, extreme resistance, and potential applications gleaned from the genome sequence of Kineococcus radiotolerans SRS30216.</title>
        <authorList>
            <person name="Bagwell C.E."/>
            <person name="Bhat S."/>
            <person name="Hawkins G.M."/>
            <person name="Smith B.W."/>
            <person name="Biswas T."/>
            <person name="Hoover T.R."/>
            <person name="Saunders E."/>
            <person name="Han C.S."/>
            <person name="Tsodikov O.V."/>
            <person name="Shimkets L.J."/>
        </authorList>
    </citation>
    <scope>NUCLEOTIDE SEQUENCE [LARGE SCALE GENOMIC DNA]</scope>
    <source>
        <strain evidence="6">ATCC BAA-149 / DSM 14245 / SRS30216</strain>
    </source>
</reference>
<dbReference type="GO" id="GO:0008168">
    <property type="term" value="F:methyltransferase activity"/>
    <property type="evidence" value="ECO:0007669"/>
    <property type="project" value="UniProtKB-KW"/>
</dbReference>
<sequence length="268" mass="28550">MTAASGEAAAWALWQDSPWGRLRYRVVARVLREWCAELGGEPLRVLDAGGGDGRDAVQFALAGHAVTVLDRSPEMLALARAAAGAAGVGDRLHTVAADLEDLTALAALTRHREGGSGSFDVVLCHDVLQHRRSHEQVRADVATLTSSVRPGGLVSLLAPDPAADVVATVLREGPAAAWIVLDAERALDPGTGRSALRLSPEFAEDALTEAGCDVAQRAGILAVTTLLEEAERVDDRAAADLEELEVELSRREQFRGTARYWLIGGRRR</sequence>
<dbReference type="STRING" id="266940.Krad_3474"/>
<dbReference type="CDD" id="cd02440">
    <property type="entry name" value="AdoMet_MTases"/>
    <property type="match status" value="1"/>
</dbReference>
<keyword evidence="6" id="KW-1185">Reference proteome</keyword>
<dbReference type="OrthoDB" id="3366024at2"/>
<dbReference type="RefSeq" id="WP_012086803.1">
    <property type="nucleotide sequence ID" value="NC_009664.2"/>
</dbReference>
<evidence type="ECO:0000256" key="2">
    <source>
        <dbReference type="ARBA" id="ARBA00022679"/>
    </source>
</evidence>
<dbReference type="PANTHER" id="PTHR43464">
    <property type="entry name" value="METHYLTRANSFERASE"/>
    <property type="match status" value="1"/>
</dbReference>
<proteinExistence type="predicted"/>
<evidence type="ECO:0000256" key="3">
    <source>
        <dbReference type="ARBA" id="ARBA00022691"/>
    </source>
</evidence>
<gene>
    <name evidence="5" type="ordered locus">Krad_3474</name>
</gene>
<name>A6WDP8_KINRD</name>
<evidence type="ECO:0000259" key="4">
    <source>
        <dbReference type="Pfam" id="PF13649"/>
    </source>
</evidence>
<evidence type="ECO:0000256" key="1">
    <source>
        <dbReference type="ARBA" id="ARBA00022603"/>
    </source>
</evidence>
<organism evidence="5 6">
    <name type="scientific">Kineococcus radiotolerans (strain ATCC BAA-149 / DSM 14245 / SRS30216)</name>
    <dbReference type="NCBI Taxonomy" id="266940"/>
    <lineage>
        <taxon>Bacteria</taxon>
        <taxon>Bacillati</taxon>
        <taxon>Actinomycetota</taxon>
        <taxon>Actinomycetes</taxon>
        <taxon>Kineosporiales</taxon>
        <taxon>Kineosporiaceae</taxon>
        <taxon>Kineococcus</taxon>
    </lineage>
</organism>
<dbReference type="Pfam" id="PF13649">
    <property type="entry name" value="Methyltransf_25"/>
    <property type="match status" value="1"/>
</dbReference>
<dbReference type="Proteomes" id="UP000001116">
    <property type="component" value="Chromosome"/>
</dbReference>
<dbReference type="PANTHER" id="PTHR43464:SF19">
    <property type="entry name" value="UBIQUINONE BIOSYNTHESIS O-METHYLTRANSFERASE, MITOCHONDRIAL"/>
    <property type="match status" value="1"/>
</dbReference>
<dbReference type="eggNOG" id="COG2227">
    <property type="taxonomic scope" value="Bacteria"/>
</dbReference>
<feature type="domain" description="Methyltransferase" evidence="4">
    <location>
        <begin position="45"/>
        <end position="152"/>
    </location>
</feature>
<evidence type="ECO:0000313" key="6">
    <source>
        <dbReference type="Proteomes" id="UP000001116"/>
    </source>
</evidence>
<dbReference type="HOGENOM" id="CLU_061533_2_0_11"/>
<dbReference type="InterPro" id="IPR029063">
    <property type="entry name" value="SAM-dependent_MTases_sf"/>
</dbReference>
<dbReference type="InterPro" id="IPR041698">
    <property type="entry name" value="Methyltransf_25"/>
</dbReference>
<protein>
    <submittedName>
        <fullName evidence="5">Methyltransferase type 12</fullName>
    </submittedName>
</protein>
<accession>A6WDP8</accession>
<keyword evidence="1 5" id="KW-0489">Methyltransferase</keyword>
<dbReference type="GO" id="GO:0032259">
    <property type="term" value="P:methylation"/>
    <property type="evidence" value="ECO:0007669"/>
    <property type="project" value="UniProtKB-KW"/>
</dbReference>
<dbReference type="EMBL" id="CP000750">
    <property type="protein sequence ID" value="ABS04937.1"/>
    <property type="molecule type" value="Genomic_DNA"/>
</dbReference>